<dbReference type="EMBL" id="BSNC01000012">
    <property type="protein sequence ID" value="GLP97924.1"/>
    <property type="molecule type" value="Genomic_DNA"/>
</dbReference>
<evidence type="ECO:0000313" key="4">
    <source>
        <dbReference type="Proteomes" id="UP001161422"/>
    </source>
</evidence>
<dbReference type="RefSeq" id="WP_095506846.1">
    <property type="nucleotide sequence ID" value="NZ_BSNC01000012.1"/>
</dbReference>
<evidence type="ECO:0000259" key="2">
    <source>
        <dbReference type="PROSITE" id="PS51819"/>
    </source>
</evidence>
<protein>
    <recommendedName>
        <fullName evidence="2">VOC domain-containing protein</fullName>
    </recommendedName>
</protein>
<dbReference type="Pfam" id="PF00903">
    <property type="entry name" value="Glyoxalase"/>
    <property type="match status" value="1"/>
</dbReference>
<name>A0AA37RZ06_9GAMM</name>
<dbReference type="AlphaFoldDB" id="A0AA37RZ06"/>
<dbReference type="Proteomes" id="UP001161422">
    <property type="component" value="Unassembled WGS sequence"/>
</dbReference>
<evidence type="ECO:0000313" key="3">
    <source>
        <dbReference type="EMBL" id="GLP97924.1"/>
    </source>
</evidence>
<feature type="signal peptide" evidence="1">
    <location>
        <begin position="1"/>
        <end position="27"/>
    </location>
</feature>
<dbReference type="SUPFAM" id="SSF54593">
    <property type="entry name" value="Glyoxalase/Bleomycin resistance protein/Dihydroxybiphenyl dioxygenase"/>
    <property type="match status" value="2"/>
</dbReference>
<dbReference type="InterPro" id="IPR029068">
    <property type="entry name" value="Glyas_Bleomycin-R_OHBP_Dase"/>
</dbReference>
<gene>
    <name evidence="3" type="ORF">GCM10007895_32310</name>
</gene>
<dbReference type="PANTHER" id="PTHR33993">
    <property type="entry name" value="GLYOXALASE-RELATED"/>
    <property type="match status" value="1"/>
</dbReference>
<proteinExistence type="predicted"/>
<feature type="domain" description="VOC" evidence="2">
    <location>
        <begin position="30"/>
        <end position="143"/>
    </location>
</feature>
<comment type="caution">
    <text evidence="3">The sequence shown here is derived from an EMBL/GenBank/DDBJ whole genome shotgun (WGS) entry which is preliminary data.</text>
</comment>
<feature type="chain" id="PRO_5041438800" description="VOC domain-containing protein" evidence="1">
    <location>
        <begin position="28"/>
        <end position="277"/>
    </location>
</feature>
<dbReference type="Gene3D" id="3.10.180.10">
    <property type="entry name" value="2,3-Dihydroxybiphenyl 1,2-Dioxygenase, domain 1"/>
    <property type="match status" value="2"/>
</dbReference>
<keyword evidence="4" id="KW-1185">Reference proteome</keyword>
<dbReference type="InterPro" id="IPR004360">
    <property type="entry name" value="Glyas_Fos-R_dOase_dom"/>
</dbReference>
<feature type="domain" description="VOC" evidence="2">
    <location>
        <begin position="154"/>
        <end position="267"/>
    </location>
</feature>
<reference evidence="3" key="1">
    <citation type="journal article" date="2014" name="Int. J. Syst. Evol. Microbiol.">
        <title>Complete genome sequence of Corynebacterium casei LMG S-19264T (=DSM 44701T), isolated from a smear-ripened cheese.</title>
        <authorList>
            <consortium name="US DOE Joint Genome Institute (JGI-PGF)"/>
            <person name="Walter F."/>
            <person name="Albersmeier A."/>
            <person name="Kalinowski J."/>
            <person name="Ruckert C."/>
        </authorList>
    </citation>
    <scope>NUCLEOTIDE SEQUENCE</scope>
    <source>
        <strain evidence="3">NBRC 101628</strain>
    </source>
</reference>
<keyword evidence="1" id="KW-0732">Signal</keyword>
<dbReference type="InterPro" id="IPR037523">
    <property type="entry name" value="VOC_core"/>
</dbReference>
<sequence>MLNSVKRGLSSLLFACIVMASSTTANAETQPYWFELLSSDMRKDANFYGRLFEWEVEPMEKGYWLFKKDGETIGAAAPLPQEGNNKTLSFWLMGVPVDDVARAGFEAKSQGAKILQEKSKHPLLGDASIITDPMGTPLLVFGGQAPESQAGVDRWGWVELWSKEVDKAIKFYAYSKDVNVRSYKLNGKPYARMGIDGQLLGAIAENPMEKSPDLWMPFVRVEDVKSTLDRAAQLGGKVMYAQVGDKESYKVGLFASPSGAAMLVFSGELKGESNENN</sequence>
<dbReference type="PANTHER" id="PTHR33993:SF14">
    <property type="entry name" value="GB|AAF24581.1"/>
    <property type="match status" value="1"/>
</dbReference>
<dbReference type="InterPro" id="IPR052164">
    <property type="entry name" value="Anthracycline_SecMetBiosynth"/>
</dbReference>
<dbReference type="PROSITE" id="PS51819">
    <property type="entry name" value="VOC"/>
    <property type="match status" value="2"/>
</dbReference>
<reference evidence="3" key="2">
    <citation type="submission" date="2023-01" db="EMBL/GenBank/DDBJ databases">
        <title>Draft genome sequence of Paraferrimonas sedimenticola strain NBRC 101628.</title>
        <authorList>
            <person name="Sun Q."/>
            <person name="Mori K."/>
        </authorList>
    </citation>
    <scope>NUCLEOTIDE SEQUENCE</scope>
    <source>
        <strain evidence="3">NBRC 101628</strain>
    </source>
</reference>
<organism evidence="3 4">
    <name type="scientific">Paraferrimonas sedimenticola</name>
    <dbReference type="NCBI Taxonomy" id="375674"/>
    <lineage>
        <taxon>Bacteria</taxon>
        <taxon>Pseudomonadati</taxon>
        <taxon>Pseudomonadota</taxon>
        <taxon>Gammaproteobacteria</taxon>
        <taxon>Alteromonadales</taxon>
        <taxon>Ferrimonadaceae</taxon>
        <taxon>Paraferrimonas</taxon>
    </lineage>
</organism>
<evidence type="ECO:0000256" key="1">
    <source>
        <dbReference type="SAM" id="SignalP"/>
    </source>
</evidence>
<accession>A0AA37RZ06</accession>